<accession>A0A6H1UGL2</accession>
<dbReference type="KEGG" id="fes:HER31_13195"/>
<dbReference type="SUPFAM" id="SSF52777">
    <property type="entry name" value="CoA-dependent acyltransferases"/>
    <property type="match status" value="1"/>
</dbReference>
<dbReference type="PANTHER" id="PTHR38474:SF1">
    <property type="entry name" value="SLR0299 PROTEIN"/>
    <property type="match status" value="1"/>
</dbReference>
<proteinExistence type="predicted"/>
<dbReference type="EMBL" id="CP051180">
    <property type="protein sequence ID" value="QIZ77769.1"/>
    <property type="molecule type" value="Genomic_DNA"/>
</dbReference>
<evidence type="ECO:0008006" key="3">
    <source>
        <dbReference type="Google" id="ProtNLM"/>
    </source>
</evidence>
<dbReference type="Pfam" id="PF00302">
    <property type="entry name" value="CAT"/>
    <property type="match status" value="1"/>
</dbReference>
<dbReference type="PANTHER" id="PTHR38474">
    <property type="entry name" value="SLR0299 PROTEIN"/>
    <property type="match status" value="1"/>
</dbReference>
<keyword evidence="2" id="KW-1185">Reference proteome</keyword>
<reference evidence="1 2" key="1">
    <citation type="submission" date="2020-04" db="EMBL/GenBank/DDBJ databases">
        <title>Ferrimonas sp. S7 isolated from sea water.</title>
        <authorList>
            <person name="Bae S.S."/>
            <person name="Baek K."/>
        </authorList>
    </citation>
    <scope>NUCLEOTIDE SEQUENCE [LARGE SCALE GENOMIC DNA]</scope>
    <source>
        <strain evidence="1 2">S7</strain>
    </source>
</reference>
<dbReference type="Proteomes" id="UP000501602">
    <property type="component" value="Chromosome"/>
</dbReference>
<dbReference type="InterPro" id="IPR001707">
    <property type="entry name" value="Cmp_AcTrfase"/>
</dbReference>
<dbReference type="InterPro" id="IPR023213">
    <property type="entry name" value="CAT-like_dom_sf"/>
</dbReference>
<organism evidence="1 2">
    <name type="scientific">Ferrimonas lipolytica</name>
    <dbReference type="NCBI Taxonomy" id="2724191"/>
    <lineage>
        <taxon>Bacteria</taxon>
        <taxon>Pseudomonadati</taxon>
        <taxon>Pseudomonadota</taxon>
        <taxon>Gammaproteobacteria</taxon>
        <taxon>Alteromonadales</taxon>
        <taxon>Ferrimonadaceae</taxon>
        <taxon>Ferrimonas</taxon>
    </lineage>
</organism>
<protein>
    <recommendedName>
        <fullName evidence="3">Chloramphenicol O-acetyltransferase type A</fullName>
    </recommendedName>
</protein>
<evidence type="ECO:0000313" key="1">
    <source>
        <dbReference type="EMBL" id="QIZ77769.1"/>
    </source>
</evidence>
<name>A0A6H1UGL2_9GAMM</name>
<evidence type="ECO:0000313" key="2">
    <source>
        <dbReference type="Proteomes" id="UP000501602"/>
    </source>
</evidence>
<gene>
    <name evidence="1" type="ORF">HER31_13195</name>
</gene>
<dbReference type="AlphaFoldDB" id="A0A6H1UGL2"/>
<dbReference type="RefSeq" id="WP_168661072.1">
    <property type="nucleotide sequence ID" value="NZ_CP051180.1"/>
</dbReference>
<sequence length="215" mass="24830">MKLIDMATWPRREQFQLYLQLDFPYVGLCADVDVTALLAHCDAHGISSYRAIIYAILLVSDELPWLRQRIRDQQVVEHDKVNAGITGLSEQQQLRFSRIPFAPSWPEFDAKAKQVAAEIKASQSLFNASIDEYEDAVIYLSCMPWLRFTQFTHPVPIKPHCSIPRMGWGKYDKQGERTVMPLSLQVHHGIADGLHLADFYRRLEQRFATPEQWLS</sequence>
<dbReference type="Gene3D" id="3.30.559.10">
    <property type="entry name" value="Chloramphenicol acetyltransferase-like domain"/>
    <property type="match status" value="1"/>
</dbReference>
<dbReference type="GO" id="GO:0008811">
    <property type="term" value="F:chloramphenicol O-acetyltransferase activity"/>
    <property type="evidence" value="ECO:0007669"/>
    <property type="project" value="InterPro"/>
</dbReference>
<dbReference type="SMART" id="SM01059">
    <property type="entry name" value="CAT"/>
    <property type="match status" value="1"/>
</dbReference>